<accession>A0A9P6GR74</accession>
<dbReference type="EMBL" id="WJXW01000002">
    <property type="protein sequence ID" value="KAF9739906.1"/>
    <property type="molecule type" value="Genomic_DNA"/>
</dbReference>
<evidence type="ECO:0000313" key="2">
    <source>
        <dbReference type="Proteomes" id="UP000756921"/>
    </source>
</evidence>
<dbReference type="Proteomes" id="UP000756921">
    <property type="component" value="Unassembled WGS sequence"/>
</dbReference>
<gene>
    <name evidence="1" type="ORF">PMIN01_02541</name>
</gene>
<protein>
    <submittedName>
        <fullName evidence="1">Uncharacterized protein</fullName>
    </submittedName>
</protein>
<keyword evidence="2" id="KW-1185">Reference proteome</keyword>
<proteinExistence type="predicted"/>
<reference evidence="1" key="1">
    <citation type="journal article" date="2020" name="Mol. Plant Microbe Interact.">
        <title>Genome Sequence of the Biocontrol Agent Coniothyrium minitans strain Conio (IMI 134523).</title>
        <authorList>
            <person name="Patel D."/>
            <person name="Shittu T.A."/>
            <person name="Baroncelli R."/>
            <person name="Muthumeenakshi S."/>
            <person name="Osborne T.H."/>
            <person name="Janganan T.K."/>
            <person name="Sreenivasaprasad S."/>
        </authorList>
    </citation>
    <scope>NUCLEOTIDE SEQUENCE</scope>
    <source>
        <strain evidence="1">Conio</strain>
    </source>
</reference>
<name>A0A9P6GR74_9PLEO</name>
<sequence length="162" mass="17629">MRVTMEEIQVRVPCMYLCDPVDAVPGLILVHGAWMGADDAGRQSHNRRVLCTHAQPNMAADASVMRAGLPNPMQCNPTLPAFCPSLPPSLPRMSALGPVRFLRYLHFLADSHLKPMFGCRSLGRSVIITCSASLAVPIPFALSHRPSIRPSLCPTPSMQCLV</sequence>
<organism evidence="1 2">
    <name type="scientific">Paraphaeosphaeria minitans</name>
    <dbReference type="NCBI Taxonomy" id="565426"/>
    <lineage>
        <taxon>Eukaryota</taxon>
        <taxon>Fungi</taxon>
        <taxon>Dikarya</taxon>
        <taxon>Ascomycota</taxon>
        <taxon>Pezizomycotina</taxon>
        <taxon>Dothideomycetes</taxon>
        <taxon>Pleosporomycetidae</taxon>
        <taxon>Pleosporales</taxon>
        <taxon>Massarineae</taxon>
        <taxon>Didymosphaeriaceae</taxon>
        <taxon>Paraphaeosphaeria</taxon>
    </lineage>
</organism>
<dbReference type="AlphaFoldDB" id="A0A9P6GR74"/>
<evidence type="ECO:0000313" key="1">
    <source>
        <dbReference type="EMBL" id="KAF9739906.1"/>
    </source>
</evidence>
<comment type="caution">
    <text evidence="1">The sequence shown here is derived from an EMBL/GenBank/DDBJ whole genome shotgun (WGS) entry which is preliminary data.</text>
</comment>